<organism evidence="18 19">
    <name type="scientific">Methylorubrum populi</name>
    <dbReference type="NCBI Taxonomy" id="223967"/>
    <lineage>
        <taxon>Bacteria</taxon>
        <taxon>Pseudomonadati</taxon>
        <taxon>Pseudomonadota</taxon>
        <taxon>Alphaproteobacteria</taxon>
        <taxon>Hyphomicrobiales</taxon>
        <taxon>Methylobacteriaceae</taxon>
        <taxon>Methylorubrum</taxon>
    </lineage>
</organism>
<comment type="pathway">
    <text evidence="10">Membrane lipid metabolism; glycerophospholipid metabolism.</text>
</comment>
<keyword evidence="8 10" id="KW-0594">Phospholipid biosynthesis</keyword>
<evidence type="ECO:0000256" key="1">
    <source>
        <dbReference type="ARBA" id="ARBA00011009"/>
    </source>
</evidence>
<name>A0A160PAX1_9HYPH</name>
<evidence type="ECO:0000256" key="8">
    <source>
        <dbReference type="ARBA" id="ARBA00023209"/>
    </source>
</evidence>
<dbReference type="GO" id="GO:0008654">
    <property type="term" value="P:phospholipid biosynthetic process"/>
    <property type="evidence" value="ECO:0007669"/>
    <property type="project" value="UniProtKB-KW"/>
</dbReference>
<dbReference type="Proteomes" id="UP000218288">
    <property type="component" value="Chromosome"/>
</dbReference>
<evidence type="ECO:0000256" key="13">
    <source>
        <dbReference type="PIRSR" id="PIRSR000114-3"/>
    </source>
</evidence>
<comment type="subcellular location">
    <subcellularLocation>
        <location evidence="10">Cytoplasm</location>
    </subcellularLocation>
</comment>
<dbReference type="GO" id="GO:0005829">
    <property type="term" value="C:cytosol"/>
    <property type="evidence" value="ECO:0007669"/>
    <property type="project" value="TreeGrafter"/>
</dbReference>
<feature type="binding site" evidence="10">
    <location>
        <position position="146"/>
    </location>
    <ligand>
        <name>sn-glycerol 3-phosphate</name>
        <dbReference type="ChEBI" id="CHEBI:57597"/>
    </ligand>
</feature>
<keyword evidence="10" id="KW-0963">Cytoplasm</keyword>
<feature type="binding site" evidence="10">
    <location>
        <position position="61"/>
    </location>
    <ligand>
        <name>NADPH</name>
        <dbReference type="ChEBI" id="CHEBI:57783"/>
    </ligand>
</feature>
<feature type="binding site" evidence="10">
    <location>
        <position position="254"/>
    </location>
    <ligand>
        <name>sn-glycerol 3-phosphate</name>
        <dbReference type="ChEBI" id="CHEBI:57597"/>
    </ligand>
</feature>
<dbReference type="NCBIfam" id="NF000940">
    <property type="entry name" value="PRK00094.1-2"/>
    <property type="match status" value="1"/>
</dbReference>
<evidence type="ECO:0000256" key="4">
    <source>
        <dbReference type="ARBA" id="ARBA00022857"/>
    </source>
</evidence>
<dbReference type="Gene3D" id="3.40.50.720">
    <property type="entry name" value="NAD(P)-binding Rossmann-like Domain"/>
    <property type="match status" value="1"/>
</dbReference>
<dbReference type="PRINTS" id="PR00077">
    <property type="entry name" value="GPDHDRGNASE"/>
</dbReference>
<dbReference type="GO" id="GO:0051287">
    <property type="term" value="F:NAD binding"/>
    <property type="evidence" value="ECO:0007669"/>
    <property type="project" value="InterPro"/>
</dbReference>
<evidence type="ECO:0000256" key="10">
    <source>
        <dbReference type="HAMAP-Rule" id="MF_00394"/>
    </source>
</evidence>
<dbReference type="AlphaFoldDB" id="A0A160PAX1"/>
<keyword evidence="6 10" id="KW-0520">NAD</keyword>
<dbReference type="InterPro" id="IPR008927">
    <property type="entry name" value="6-PGluconate_DH-like_C_sf"/>
</dbReference>
<evidence type="ECO:0000313" key="19">
    <source>
        <dbReference type="Proteomes" id="UP000218288"/>
    </source>
</evidence>
<evidence type="ECO:0000256" key="6">
    <source>
        <dbReference type="ARBA" id="ARBA00023027"/>
    </source>
</evidence>
<evidence type="ECO:0000256" key="2">
    <source>
        <dbReference type="ARBA" id="ARBA00022516"/>
    </source>
</evidence>
<gene>
    <name evidence="10 18" type="primary">gpsA</name>
    <name evidence="18" type="ORF">MPPM_0749</name>
</gene>
<dbReference type="GO" id="GO:0141152">
    <property type="term" value="F:glycerol-3-phosphate dehydrogenase (NAD+) activity"/>
    <property type="evidence" value="ECO:0007669"/>
    <property type="project" value="RHEA"/>
</dbReference>
<dbReference type="UniPathway" id="UPA00940"/>
<keyword evidence="4 10" id="KW-0521">NADP</keyword>
<feature type="binding site" evidence="10">
    <location>
        <position position="44"/>
    </location>
    <ligand>
        <name>NADPH</name>
        <dbReference type="ChEBI" id="CHEBI:57783"/>
    </ligand>
</feature>
<evidence type="ECO:0000259" key="16">
    <source>
        <dbReference type="Pfam" id="PF01210"/>
    </source>
</evidence>
<reference evidence="18 19" key="1">
    <citation type="journal article" date="2016" name="Genome Announc.">
        <title>Complete Genome Sequence of Methylobacterium populi P-1M, Isolated from Pink-Pigmented Household Biofilm.</title>
        <authorList>
            <person name="Morohoshi T."/>
            <person name="Ikeda T."/>
        </authorList>
    </citation>
    <scope>NUCLEOTIDE SEQUENCE [LARGE SCALE GENOMIC DNA]</scope>
    <source>
        <strain evidence="18 19">P-1M</strain>
    </source>
</reference>
<accession>A0A160PAX1</accession>
<comment type="caution">
    <text evidence="10">Lacks conserved residue(s) required for the propagation of feature annotation.</text>
</comment>
<feature type="binding site" evidence="10">
    <location>
        <position position="264"/>
    </location>
    <ligand>
        <name>sn-glycerol 3-phosphate</name>
        <dbReference type="ChEBI" id="CHEBI:57597"/>
    </ligand>
</feature>
<feature type="binding site" evidence="10">
    <location>
        <position position="24"/>
    </location>
    <ligand>
        <name>NADPH</name>
        <dbReference type="ChEBI" id="CHEBI:57783"/>
    </ligand>
</feature>
<evidence type="ECO:0000313" key="18">
    <source>
        <dbReference type="EMBL" id="BAU89354.1"/>
    </source>
</evidence>
<dbReference type="PANTHER" id="PTHR11728:SF1">
    <property type="entry name" value="GLYCEROL-3-PHOSPHATE DEHYDROGENASE [NAD(+)] 2, CHLOROPLASTIC"/>
    <property type="match status" value="1"/>
</dbReference>
<feature type="binding site" evidence="12">
    <location>
        <position position="117"/>
    </location>
    <ligand>
        <name>substrate</name>
    </ligand>
</feature>
<dbReference type="GO" id="GO:0005975">
    <property type="term" value="P:carbohydrate metabolic process"/>
    <property type="evidence" value="ECO:0007669"/>
    <property type="project" value="InterPro"/>
</dbReference>
<dbReference type="Pfam" id="PF01210">
    <property type="entry name" value="NAD_Gly3P_dh_N"/>
    <property type="match status" value="1"/>
</dbReference>
<dbReference type="FunFam" id="3.40.50.720:FF:000019">
    <property type="entry name" value="Glycerol-3-phosphate dehydrogenase [NAD(P)+]"/>
    <property type="match status" value="1"/>
</dbReference>
<feature type="binding site" evidence="10">
    <location>
        <position position="265"/>
    </location>
    <ligand>
        <name>NADPH</name>
        <dbReference type="ChEBI" id="CHEBI:57783"/>
    </ligand>
</feature>
<dbReference type="NCBIfam" id="NF000942">
    <property type="entry name" value="PRK00094.1-4"/>
    <property type="match status" value="1"/>
</dbReference>
<dbReference type="GO" id="GO:0046167">
    <property type="term" value="P:glycerol-3-phosphate biosynthetic process"/>
    <property type="evidence" value="ECO:0007669"/>
    <property type="project" value="UniProtKB-UniRule"/>
</dbReference>
<dbReference type="EMBL" id="AP014809">
    <property type="protein sequence ID" value="BAU89354.1"/>
    <property type="molecule type" value="Genomic_DNA"/>
</dbReference>
<dbReference type="PIRSF" id="PIRSF000114">
    <property type="entry name" value="Glycerol-3-P_dh"/>
    <property type="match status" value="1"/>
</dbReference>
<feature type="domain" description="Glycerol-3-phosphate dehydrogenase NAD-dependent C-terminal" evidence="17">
    <location>
        <begin position="190"/>
        <end position="328"/>
    </location>
</feature>
<evidence type="ECO:0000259" key="17">
    <source>
        <dbReference type="Pfam" id="PF07479"/>
    </source>
</evidence>
<dbReference type="RefSeq" id="WP_096483890.1">
    <property type="nucleotide sequence ID" value="NZ_AP014809.1"/>
</dbReference>
<feature type="binding site" evidence="10">
    <location>
        <position position="266"/>
    </location>
    <ligand>
        <name>sn-glycerol 3-phosphate</name>
        <dbReference type="ChEBI" id="CHEBI:57597"/>
    </ligand>
</feature>
<evidence type="ECO:0000256" key="12">
    <source>
        <dbReference type="PIRSR" id="PIRSR000114-2"/>
    </source>
</evidence>
<feature type="binding site" evidence="13">
    <location>
        <begin position="20"/>
        <end position="25"/>
    </location>
    <ligand>
        <name>NAD(+)</name>
        <dbReference type="ChEBI" id="CHEBI:57540"/>
    </ligand>
</feature>
<feature type="binding site" evidence="10">
    <location>
        <position position="117"/>
    </location>
    <ligand>
        <name>sn-glycerol 3-phosphate</name>
        <dbReference type="ChEBI" id="CHEBI:57597"/>
    </ligand>
</feature>
<keyword evidence="5 10" id="KW-0560">Oxidoreductase</keyword>
<feature type="binding site" evidence="13">
    <location>
        <position position="150"/>
    </location>
    <ligand>
        <name>NAD(+)</name>
        <dbReference type="ChEBI" id="CHEBI:57540"/>
    </ligand>
</feature>
<protein>
    <recommendedName>
        <fullName evidence="10">Glycerol-3-phosphate dehydrogenase [NAD(P)+]</fullName>
        <ecNumber evidence="10">1.1.1.94</ecNumber>
    </recommendedName>
    <alternativeName>
        <fullName evidence="10">NAD(P)(+)-dependent glycerol-3-phosphate dehydrogenase</fullName>
    </alternativeName>
    <alternativeName>
        <fullName evidence="10">NAD(P)H-dependent dihydroxyacetone-phosphate reductase</fullName>
    </alternativeName>
</protein>
<keyword evidence="7 10" id="KW-0443">Lipid metabolism</keyword>
<feature type="binding site" evidence="10">
    <location>
        <position position="150"/>
    </location>
    <ligand>
        <name>NADPH</name>
        <dbReference type="ChEBI" id="CHEBI:57783"/>
    </ligand>
</feature>
<keyword evidence="2 10" id="KW-0444">Lipid biosynthesis</keyword>
<feature type="domain" description="Glycerol-3-phosphate dehydrogenase NAD-dependent N-terminal" evidence="16">
    <location>
        <begin position="16"/>
        <end position="169"/>
    </location>
</feature>
<dbReference type="GO" id="GO:0006650">
    <property type="term" value="P:glycerophospholipid metabolic process"/>
    <property type="evidence" value="ECO:0007669"/>
    <property type="project" value="UniProtKB-UniRule"/>
</dbReference>
<feature type="binding site" evidence="10">
    <location>
        <position position="148"/>
    </location>
    <ligand>
        <name>sn-glycerol 3-phosphate</name>
        <dbReference type="ChEBI" id="CHEBI:57597"/>
    </ligand>
</feature>
<feature type="binding site" evidence="10">
    <location>
        <position position="287"/>
    </location>
    <ligand>
        <name>NADPH</name>
        <dbReference type="ChEBI" id="CHEBI:57783"/>
    </ligand>
</feature>
<dbReference type="SUPFAM" id="SSF48179">
    <property type="entry name" value="6-phosphogluconate dehydrogenase C-terminal domain-like"/>
    <property type="match status" value="1"/>
</dbReference>
<dbReference type="InterPro" id="IPR006168">
    <property type="entry name" value="G3P_DH_NAD-dep"/>
</dbReference>
<dbReference type="Pfam" id="PF07479">
    <property type="entry name" value="NAD_Gly3P_dh_C"/>
    <property type="match status" value="1"/>
</dbReference>
<comment type="catalytic activity">
    <reaction evidence="10 15">
        <text>sn-glycerol 3-phosphate + NADP(+) = dihydroxyacetone phosphate + NADPH + H(+)</text>
        <dbReference type="Rhea" id="RHEA:11096"/>
        <dbReference type="ChEBI" id="CHEBI:15378"/>
        <dbReference type="ChEBI" id="CHEBI:57597"/>
        <dbReference type="ChEBI" id="CHEBI:57642"/>
        <dbReference type="ChEBI" id="CHEBI:57783"/>
        <dbReference type="ChEBI" id="CHEBI:58349"/>
        <dbReference type="EC" id="1.1.1.94"/>
    </reaction>
</comment>
<evidence type="ECO:0000256" key="3">
    <source>
        <dbReference type="ARBA" id="ARBA00022741"/>
    </source>
</evidence>
<dbReference type="GO" id="GO:0141153">
    <property type="term" value="F:glycerol-3-phosphate dehydrogenase (NADP+) activity"/>
    <property type="evidence" value="ECO:0007669"/>
    <property type="project" value="RHEA"/>
</dbReference>
<dbReference type="Gene3D" id="1.10.1040.10">
    <property type="entry name" value="N-(1-d-carboxylethyl)-l-norvaline Dehydrogenase, domain 2"/>
    <property type="match status" value="1"/>
</dbReference>
<dbReference type="InterPro" id="IPR013328">
    <property type="entry name" value="6PGD_dom2"/>
</dbReference>
<dbReference type="EC" id="1.1.1.94" evidence="10"/>
<evidence type="ECO:0000256" key="5">
    <source>
        <dbReference type="ARBA" id="ARBA00023002"/>
    </source>
</evidence>
<feature type="binding site" evidence="10">
    <location>
        <position position="117"/>
    </location>
    <ligand>
        <name>NADPH</name>
        <dbReference type="ChEBI" id="CHEBI:57783"/>
    </ligand>
</feature>
<comment type="catalytic activity">
    <reaction evidence="10">
        <text>sn-glycerol 3-phosphate + NAD(+) = dihydroxyacetone phosphate + NADH + H(+)</text>
        <dbReference type="Rhea" id="RHEA:11092"/>
        <dbReference type="ChEBI" id="CHEBI:15378"/>
        <dbReference type="ChEBI" id="CHEBI:57540"/>
        <dbReference type="ChEBI" id="CHEBI:57597"/>
        <dbReference type="ChEBI" id="CHEBI:57642"/>
        <dbReference type="ChEBI" id="CHEBI:57945"/>
        <dbReference type="EC" id="1.1.1.94"/>
    </reaction>
</comment>
<dbReference type="SUPFAM" id="SSF51735">
    <property type="entry name" value="NAD(P)-binding Rossmann-fold domains"/>
    <property type="match status" value="1"/>
</dbReference>
<dbReference type="OrthoDB" id="9812273at2"/>
<feature type="active site" description="Proton acceptor" evidence="10 11">
    <location>
        <position position="201"/>
    </location>
</feature>
<sequence>MEADMKSGTQRRDEVVAVVGGGSWGTALANAAAAAGRPVTLWMRDSEAAARMEQMRANERYLPGVPLHPGVRATAEAADLKPAGTVLLVVPAQTLRGVLAALAPSLSPGAAVVLCAKGIERGSDAFMSAVAAEVLPADRPIAVLSGPSFASDVARGLPTAVTLAAADGAAAARLAGLLSGPAFRLYHTDDVRGVEVGGAGKNVLAIAAGIVAGRGLGESARAALIARAFAELMRFARAYGGRAETLMGLSGLGDLVLTASSPQSRNFAFGERLGKGASPEEAAGGKLVEGAFTAQALIDLARTREIEMPVAEAVAAVVAGALTVDEAMVRLLSRPLKAETA</sequence>
<dbReference type="HAMAP" id="MF_00394">
    <property type="entry name" value="NAD_Glyc3P_dehydrog"/>
    <property type="match status" value="1"/>
</dbReference>
<dbReference type="GO" id="GO:0046168">
    <property type="term" value="P:glycerol-3-phosphate catabolic process"/>
    <property type="evidence" value="ECO:0007669"/>
    <property type="project" value="InterPro"/>
</dbReference>
<feature type="binding site" evidence="10">
    <location>
        <position position="23"/>
    </location>
    <ligand>
        <name>NADPH</name>
        <dbReference type="ChEBI" id="CHEBI:57783"/>
    </ligand>
</feature>
<evidence type="ECO:0000256" key="9">
    <source>
        <dbReference type="ARBA" id="ARBA00023264"/>
    </source>
</evidence>
<feature type="binding site" evidence="10">
    <location>
        <position position="289"/>
    </location>
    <ligand>
        <name>NADPH</name>
        <dbReference type="ChEBI" id="CHEBI:57783"/>
    </ligand>
</feature>
<feature type="binding site" evidence="13">
    <location>
        <position position="286"/>
    </location>
    <ligand>
        <name>NAD(+)</name>
        <dbReference type="ChEBI" id="CHEBI:57540"/>
    </ligand>
</feature>
<dbReference type="InterPro" id="IPR036291">
    <property type="entry name" value="NAD(P)-bd_dom_sf"/>
</dbReference>
<evidence type="ECO:0000256" key="14">
    <source>
        <dbReference type="RuleBase" id="RU000437"/>
    </source>
</evidence>
<comment type="similarity">
    <text evidence="1 10 14">Belongs to the NAD-dependent glycerol-3-phosphate dehydrogenase family.</text>
</comment>
<feature type="binding site" evidence="13">
    <location>
        <position position="265"/>
    </location>
    <ligand>
        <name>NAD(+)</name>
        <dbReference type="ChEBI" id="CHEBI:57540"/>
    </ligand>
</feature>
<dbReference type="InterPro" id="IPR006109">
    <property type="entry name" value="G3P_DH_NAD-dep_C"/>
</dbReference>
<evidence type="ECO:0000256" key="15">
    <source>
        <dbReference type="RuleBase" id="RU000439"/>
    </source>
</evidence>
<feature type="binding site" evidence="10">
    <location>
        <position position="265"/>
    </location>
    <ligand>
        <name>sn-glycerol 3-phosphate</name>
        <dbReference type="ChEBI" id="CHEBI:57597"/>
    </ligand>
</feature>
<dbReference type="InterPro" id="IPR011128">
    <property type="entry name" value="G3P_DH_NAD-dep_N"/>
</dbReference>
<evidence type="ECO:0000256" key="11">
    <source>
        <dbReference type="PIRSR" id="PIRSR000114-1"/>
    </source>
</evidence>
<keyword evidence="3 10" id="KW-0547">Nucleotide-binding</keyword>
<comment type="function">
    <text evidence="10">Catalyzes the reduction of the glycolytic intermediate dihydroxyacetone phosphate (DHAP) to sn-glycerol 3-phosphate (G3P), the key precursor for phospholipid synthesis.</text>
</comment>
<evidence type="ECO:0000256" key="7">
    <source>
        <dbReference type="ARBA" id="ARBA00023098"/>
    </source>
</evidence>
<keyword evidence="9 10" id="KW-1208">Phospholipid metabolism</keyword>
<dbReference type="PANTHER" id="PTHR11728">
    <property type="entry name" value="GLYCEROL-3-PHOSPHATE DEHYDROGENASE"/>
    <property type="match status" value="1"/>
</dbReference>
<feature type="binding site" evidence="10">
    <location>
        <position position="201"/>
    </location>
    <ligand>
        <name>sn-glycerol 3-phosphate</name>
        <dbReference type="ChEBI" id="CHEBI:57597"/>
    </ligand>
</feature>
<feature type="binding site" evidence="12">
    <location>
        <begin position="265"/>
        <end position="266"/>
    </location>
    <ligand>
        <name>substrate</name>
    </ligand>
</feature>
<proteinExistence type="inferred from homology"/>